<organism evidence="3 4">
    <name type="scientific">Caballeronia calidae</name>
    <dbReference type="NCBI Taxonomy" id="1777139"/>
    <lineage>
        <taxon>Bacteria</taxon>
        <taxon>Pseudomonadati</taxon>
        <taxon>Pseudomonadota</taxon>
        <taxon>Betaproteobacteria</taxon>
        <taxon>Burkholderiales</taxon>
        <taxon>Burkholderiaceae</taxon>
        <taxon>Caballeronia</taxon>
    </lineage>
</organism>
<name>A0A158DDA4_9BURK</name>
<dbReference type="Proteomes" id="UP000071859">
    <property type="component" value="Unassembled WGS sequence"/>
</dbReference>
<accession>A0A158DDA4</accession>
<dbReference type="SUPFAM" id="SSF46785">
    <property type="entry name" value="Winged helix' DNA-binding domain"/>
    <property type="match status" value="1"/>
</dbReference>
<dbReference type="PROSITE" id="PS50987">
    <property type="entry name" value="HTH_ARSR_2"/>
    <property type="match status" value="1"/>
</dbReference>
<dbReference type="InterPro" id="IPR001845">
    <property type="entry name" value="HTH_ArsR_DNA-bd_dom"/>
</dbReference>
<dbReference type="InterPro" id="IPR036390">
    <property type="entry name" value="WH_DNA-bd_sf"/>
</dbReference>
<evidence type="ECO:0000256" key="1">
    <source>
        <dbReference type="SAM" id="MobiDB-lite"/>
    </source>
</evidence>
<dbReference type="GO" id="GO:0003700">
    <property type="term" value="F:DNA-binding transcription factor activity"/>
    <property type="evidence" value="ECO:0007669"/>
    <property type="project" value="InterPro"/>
</dbReference>
<dbReference type="InterPro" id="IPR011991">
    <property type="entry name" value="ArsR-like_HTH"/>
</dbReference>
<feature type="region of interest" description="Disordered" evidence="1">
    <location>
        <begin position="104"/>
        <end position="124"/>
    </location>
</feature>
<evidence type="ECO:0000313" key="3">
    <source>
        <dbReference type="EMBL" id="SAK92612.1"/>
    </source>
</evidence>
<dbReference type="InterPro" id="IPR036388">
    <property type="entry name" value="WH-like_DNA-bd_sf"/>
</dbReference>
<comment type="caution">
    <text evidence="3">The sequence shown here is derived from an EMBL/GenBank/DDBJ whole genome shotgun (WGS) entry which is preliminary data.</text>
</comment>
<dbReference type="PANTHER" id="PTHR38600">
    <property type="entry name" value="TRANSCRIPTIONAL REGULATORY PROTEIN"/>
    <property type="match status" value="1"/>
</dbReference>
<evidence type="ECO:0000259" key="2">
    <source>
        <dbReference type="PROSITE" id="PS50987"/>
    </source>
</evidence>
<feature type="domain" description="HTH arsR-type" evidence="2">
    <location>
        <begin position="1"/>
        <end position="92"/>
    </location>
</feature>
<dbReference type="PRINTS" id="PR00778">
    <property type="entry name" value="HTHARSR"/>
</dbReference>
<dbReference type="Gene3D" id="1.10.10.10">
    <property type="entry name" value="Winged helix-like DNA-binding domain superfamily/Winged helix DNA-binding domain"/>
    <property type="match status" value="1"/>
</dbReference>
<dbReference type="SMART" id="SM00418">
    <property type="entry name" value="HTH_ARSR"/>
    <property type="match status" value="1"/>
</dbReference>
<dbReference type="AlphaFoldDB" id="A0A158DDA4"/>
<feature type="compositionally biased region" description="Basic residues" evidence="1">
    <location>
        <begin position="106"/>
        <end position="124"/>
    </location>
</feature>
<dbReference type="CDD" id="cd00090">
    <property type="entry name" value="HTH_ARSR"/>
    <property type="match status" value="1"/>
</dbReference>
<gene>
    <name evidence="3" type="ORF">AWB78_05038</name>
</gene>
<dbReference type="EMBL" id="FCOX02000030">
    <property type="protein sequence ID" value="SAK92612.1"/>
    <property type="molecule type" value="Genomic_DNA"/>
</dbReference>
<dbReference type="OrthoDB" id="9791888at2"/>
<dbReference type="RefSeq" id="WP_062608614.1">
    <property type="nucleotide sequence ID" value="NZ_FCOX02000030.1"/>
</dbReference>
<keyword evidence="4" id="KW-1185">Reference proteome</keyword>
<dbReference type="Pfam" id="PF12840">
    <property type="entry name" value="HTH_20"/>
    <property type="match status" value="1"/>
</dbReference>
<sequence length="124" mass="13819">MREDDLNQVFAALADPTRRAIVARLANGEATVNELAEPFEMTQPSISKHLKVLERAGLISRSRAAQTRPCRLEPATLSEAANWIEAYRSLWEASFDRLDAFLKTTAKTKPKKPSTSKGRKHAAK</sequence>
<reference evidence="3" key="1">
    <citation type="submission" date="2016-01" db="EMBL/GenBank/DDBJ databases">
        <authorList>
            <person name="Peeters C."/>
        </authorList>
    </citation>
    <scope>NUCLEOTIDE SEQUENCE</scope>
    <source>
        <strain evidence="3">LMG 29321</strain>
    </source>
</reference>
<proteinExistence type="predicted"/>
<protein>
    <submittedName>
        <fullName evidence="3">ArsR family transcriptional regulator</fullName>
    </submittedName>
</protein>
<evidence type="ECO:0000313" key="4">
    <source>
        <dbReference type="Proteomes" id="UP000071859"/>
    </source>
</evidence>
<dbReference type="NCBIfam" id="NF033788">
    <property type="entry name" value="HTH_metalloreg"/>
    <property type="match status" value="1"/>
</dbReference>
<dbReference type="PANTHER" id="PTHR38600:SF2">
    <property type="entry name" value="SLL0088 PROTEIN"/>
    <property type="match status" value="1"/>
</dbReference>